<protein>
    <recommendedName>
        <fullName evidence="3">SnoaL-like domain-containing protein</fullName>
    </recommendedName>
</protein>
<dbReference type="AlphaFoldDB" id="A0A4S3JFM3"/>
<evidence type="ECO:0000313" key="2">
    <source>
        <dbReference type="Proteomes" id="UP000308092"/>
    </source>
</evidence>
<sequence length="160" mass="17853">MSYITEVTIWPSAAAIKPEIQDLIRYFYVLADTPDPETGKQYATDIFIPTGLMKGPFGLSDIYVGEAVLICLEIQKSKLNAWKLFTSRRHRVKRVFVADEQGYDLMLIGEVELGLRNGRAVTNEFTCRMLVDEASVNEGTPRLALSSVWSDTSGVMAALK</sequence>
<organism evidence="1 2">
    <name type="scientific">Aspergillus tanneri</name>
    <dbReference type="NCBI Taxonomy" id="1220188"/>
    <lineage>
        <taxon>Eukaryota</taxon>
        <taxon>Fungi</taxon>
        <taxon>Dikarya</taxon>
        <taxon>Ascomycota</taxon>
        <taxon>Pezizomycotina</taxon>
        <taxon>Eurotiomycetes</taxon>
        <taxon>Eurotiomycetidae</taxon>
        <taxon>Eurotiales</taxon>
        <taxon>Aspergillaceae</taxon>
        <taxon>Aspergillus</taxon>
        <taxon>Aspergillus subgen. Circumdati</taxon>
    </lineage>
</organism>
<comment type="caution">
    <text evidence="1">The sequence shown here is derived from an EMBL/GenBank/DDBJ whole genome shotgun (WGS) entry which is preliminary data.</text>
</comment>
<dbReference type="VEuPathDB" id="FungiDB:EYZ11_006382"/>
<evidence type="ECO:0008006" key="3">
    <source>
        <dbReference type="Google" id="ProtNLM"/>
    </source>
</evidence>
<name>A0A4S3JFM3_9EURO</name>
<evidence type="ECO:0000313" key="1">
    <source>
        <dbReference type="EMBL" id="THC94133.1"/>
    </source>
</evidence>
<reference evidence="1 2" key="1">
    <citation type="submission" date="2019-03" db="EMBL/GenBank/DDBJ databases">
        <title>The genome sequence of a newly discovered highly antifungal drug resistant Aspergillus species, Aspergillus tanneri NIH 1004.</title>
        <authorList>
            <person name="Mounaud S."/>
            <person name="Singh I."/>
            <person name="Joardar V."/>
            <person name="Pakala S."/>
            <person name="Pakala S."/>
            <person name="Venepally P."/>
            <person name="Hoover J."/>
            <person name="Nierman W."/>
            <person name="Chung J."/>
            <person name="Losada L."/>
        </authorList>
    </citation>
    <scope>NUCLEOTIDE SEQUENCE [LARGE SCALE GENOMIC DNA]</scope>
    <source>
        <strain evidence="1 2">NIH1004</strain>
    </source>
</reference>
<keyword evidence="2" id="KW-1185">Reference proteome</keyword>
<proteinExistence type="predicted"/>
<accession>A0A4S3JFM3</accession>
<dbReference type="Proteomes" id="UP000308092">
    <property type="component" value="Unassembled WGS sequence"/>
</dbReference>
<gene>
    <name evidence="1" type="ORF">EYZ11_006382</name>
</gene>
<dbReference type="EMBL" id="SOSA01000224">
    <property type="protein sequence ID" value="THC94133.1"/>
    <property type="molecule type" value="Genomic_DNA"/>
</dbReference>